<dbReference type="AlphaFoldDB" id="X0J084"/>
<dbReference type="RefSeq" id="XP_031051846.1">
    <property type="nucleotide sequence ID" value="XM_031218440.1"/>
</dbReference>
<sequence>MGTTRHEVVVGPGTTRSWNAVGPAIVGPSLVAKELGT</sequence>
<organism evidence="1">
    <name type="scientific">Fusarium odoratissimum (strain NRRL 54006)</name>
    <dbReference type="NCBI Taxonomy" id="1089451"/>
    <lineage>
        <taxon>Eukaryota</taxon>
        <taxon>Fungi</taxon>
        <taxon>Dikarya</taxon>
        <taxon>Ascomycota</taxon>
        <taxon>Pezizomycotina</taxon>
        <taxon>Sordariomycetes</taxon>
        <taxon>Hypocreomycetidae</taxon>
        <taxon>Hypocreales</taxon>
        <taxon>Nectriaceae</taxon>
        <taxon>Fusarium</taxon>
        <taxon>Fusarium oxysporum species complex</taxon>
        <taxon>Fusarium oxysporum f. sp. cubense (strain race 4)</taxon>
    </lineage>
</organism>
<reference evidence="1" key="1">
    <citation type="submission" date="2011-11" db="EMBL/GenBank/DDBJ databases">
        <title>The Genome Sequence of Fusarium oxysporum II5.</title>
        <authorList>
            <consortium name="The Broad Institute Genome Sequencing Platform"/>
            <person name="Ma L.-J."/>
            <person name="Gale L.R."/>
            <person name="Schwartz D.C."/>
            <person name="Zhou S."/>
            <person name="Corby-Kistler H."/>
            <person name="Young S.K."/>
            <person name="Zeng Q."/>
            <person name="Gargeya S."/>
            <person name="Fitzgerald M."/>
            <person name="Haas B."/>
            <person name="Abouelleil A."/>
            <person name="Alvarado L."/>
            <person name="Arachchi H.M."/>
            <person name="Berlin A."/>
            <person name="Brown A."/>
            <person name="Chapman S.B."/>
            <person name="Chen Z."/>
            <person name="Dunbar C."/>
            <person name="Freedman E."/>
            <person name="Gearin G."/>
            <person name="Goldberg J."/>
            <person name="Griggs A."/>
            <person name="Gujja S."/>
            <person name="Heiman D."/>
            <person name="Howarth C."/>
            <person name="Larson L."/>
            <person name="Lui A."/>
            <person name="MacDonald P.J.P."/>
            <person name="Montmayeur A."/>
            <person name="Murphy C."/>
            <person name="Neiman D."/>
            <person name="Pearson M."/>
            <person name="Priest M."/>
            <person name="Roberts A."/>
            <person name="Saif S."/>
            <person name="Shea T."/>
            <person name="Shenoy N."/>
            <person name="Sisk P."/>
            <person name="Stolte C."/>
            <person name="Sykes S."/>
            <person name="Wortman J."/>
            <person name="Nusbaum C."/>
            <person name="Birren B."/>
        </authorList>
    </citation>
    <scope>NUCLEOTIDE SEQUENCE [LARGE SCALE GENOMIC DNA]</scope>
    <source>
        <strain evidence="1">54006</strain>
    </source>
</reference>
<proteinExistence type="predicted"/>
<dbReference type="Proteomes" id="UP000030685">
    <property type="component" value="Unassembled WGS sequence"/>
</dbReference>
<dbReference type="VEuPathDB" id="FungiDB:FOIG_16960"/>
<dbReference type="HOGENOM" id="CLU_3351160_0_0_1"/>
<dbReference type="EMBL" id="KK036425">
    <property type="protein sequence ID" value="EXL89756.1"/>
    <property type="molecule type" value="Genomic_DNA"/>
</dbReference>
<name>X0J084_FUSO5</name>
<evidence type="ECO:0000313" key="1">
    <source>
        <dbReference type="EMBL" id="EXL89756.1"/>
    </source>
</evidence>
<dbReference type="GeneID" id="42042135"/>
<reference evidence="1" key="2">
    <citation type="submission" date="2014-03" db="EMBL/GenBank/DDBJ databases">
        <title>The Genome Annotation of Fusarium oxysporum II5.</title>
        <authorList>
            <consortium name="The Broad Institute Genomics Platform"/>
            <person name="Ma L.-J."/>
            <person name="Corby-Kistler H."/>
            <person name="Broz K."/>
            <person name="Gale L.R."/>
            <person name="Jonkers W."/>
            <person name="O'Donnell K."/>
            <person name="Ploetz R."/>
            <person name="Steinberg C."/>
            <person name="Schwartz D.C."/>
            <person name="VanEtten H."/>
            <person name="Zhou S."/>
            <person name="Young S.K."/>
            <person name="Zeng Q."/>
            <person name="Gargeya S."/>
            <person name="Fitzgerald M."/>
            <person name="Abouelleil A."/>
            <person name="Alvarado L."/>
            <person name="Chapman S.B."/>
            <person name="Gainer-Dewar J."/>
            <person name="Goldberg J."/>
            <person name="Griggs A."/>
            <person name="Gujja S."/>
            <person name="Hansen M."/>
            <person name="Howarth C."/>
            <person name="Imamovic A."/>
            <person name="Ireland A."/>
            <person name="Larimer J."/>
            <person name="McCowan C."/>
            <person name="Murphy C."/>
            <person name="Pearson M."/>
            <person name="Poon T.W."/>
            <person name="Priest M."/>
            <person name="Roberts A."/>
            <person name="Saif S."/>
            <person name="Shea T."/>
            <person name="Sykes S."/>
            <person name="Wortman J."/>
            <person name="Nusbaum C."/>
            <person name="Birren B."/>
        </authorList>
    </citation>
    <scope>NUCLEOTIDE SEQUENCE</scope>
    <source>
        <strain evidence="1">54006</strain>
    </source>
</reference>
<gene>
    <name evidence="1" type="ORF">FOIG_16960</name>
</gene>
<protein>
    <submittedName>
        <fullName evidence="1">Uncharacterized protein</fullName>
    </submittedName>
</protein>
<accession>X0J084</accession>